<reference evidence="2" key="1">
    <citation type="journal article" date="2014" name="Int. J. Syst. Evol. Microbiol.">
        <title>Complete genome sequence of Corynebacterium casei LMG S-19264T (=DSM 44701T), isolated from a smear-ripened cheese.</title>
        <authorList>
            <consortium name="US DOE Joint Genome Institute (JGI-PGF)"/>
            <person name="Walter F."/>
            <person name="Albersmeier A."/>
            <person name="Kalinowski J."/>
            <person name="Ruckert C."/>
        </authorList>
    </citation>
    <scope>NUCLEOTIDE SEQUENCE</scope>
    <source>
        <strain evidence="2">KCTC 12870</strain>
    </source>
</reference>
<feature type="transmembrane region" description="Helical" evidence="1">
    <location>
        <begin position="12"/>
        <end position="31"/>
    </location>
</feature>
<evidence type="ECO:0000313" key="2">
    <source>
        <dbReference type="EMBL" id="GHB97136.1"/>
    </source>
</evidence>
<accession>A0A8J3DAZ4</accession>
<dbReference type="RefSeq" id="WP_189512804.1">
    <property type="nucleotide sequence ID" value="NZ_BMXG01000005.1"/>
</dbReference>
<evidence type="ECO:0000313" key="3">
    <source>
        <dbReference type="Proteomes" id="UP000642829"/>
    </source>
</evidence>
<comment type="caution">
    <text evidence="2">The sequence shown here is derived from an EMBL/GenBank/DDBJ whole genome shotgun (WGS) entry which is preliminary data.</text>
</comment>
<proteinExistence type="predicted"/>
<name>A0A8J3DAZ4_9BACT</name>
<keyword evidence="1" id="KW-1133">Transmembrane helix</keyword>
<gene>
    <name evidence="2" type="ORF">GCM10007047_11420</name>
</gene>
<keyword evidence="1" id="KW-0812">Transmembrane</keyword>
<dbReference type="EMBL" id="BMXG01000005">
    <property type="protein sequence ID" value="GHB97136.1"/>
    <property type="molecule type" value="Genomic_DNA"/>
</dbReference>
<keyword evidence="1" id="KW-0472">Membrane</keyword>
<reference evidence="2" key="2">
    <citation type="submission" date="2020-09" db="EMBL/GenBank/DDBJ databases">
        <authorList>
            <person name="Sun Q."/>
            <person name="Kim S."/>
        </authorList>
    </citation>
    <scope>NUCLEOTIDE SEQUENCE</scope>
    <source>
        <strain evidence="2">KCTC 12870</strain>
    </source>
</reference>
<protein>
    <submittedName>
        <fullName evidence="2">Uncharacterized protein</fullName>
    </submittedName>
</protein>
<keyword evidence="3" id="KW-1185">Reference proteome</keyword>
<evidence type="ECO:0000256" key="1">
    <source>
        <dbReference type="SAM" id="Phobius"/>
    </source>
</evidence>
<feature type="transmembrane region" description="Helical" evidence="1">
    <location>
        <begin position="43"/>
        <end position="67"/>
    </location>
</feature>
<sequence>MNSTTAHAILGVRLCALFIGVLGLWLLVANLVEGFGDFNPSYIAYFLVNQVARPLIAVVLGLLLWAFSGPLGRLLGRGLS</sequence>
<dbReference type="Proteomes" id="UP000642829">
    <property type="component" value="Unassembled WGS sequence"/>
</dbReference>
<organism evidence="2 3">
    <name type="scientific">Cerasicoccus arenae</name>
    <dbReference type="NCBI Taxonomy" id="424488"/>
    <lineage>
        <taxon>Bacteria</taxon>
        <taxon>Pseudomonadati</taxon>
        <taxon>Verrucomicrobiota</taxon>
        <taxon>Opitutia</taxon>
        <taxon>Puniceicoccales</taxon>
        <taxon>Cerasicoccaceae</taxon>
        <taxon>Cerasicoccus</taxon>
    </lineage>
</organism>
<dbReference type="AlphaFoldDB" id="A0A8J3DAZ4"/>